<feature type="region of interest" description="Disordered" evidence="1">
    <location>
        <begin position="52"/>
        <end position="107"/>
    </location>
</feature>
<evidence type="ECO:0000313" key="3">
    <source>
        <dbReference type="Proteomes" id="UP000242427"/>
    </source>
</evidence>
<dbReference type="NCBIfam" id="NF006040">
    <property type="entry name" value="PRK08183.1"/>
    <property type="match status" value="1"/>
</dbReference>
<name>A0A9X7JHN4_9ACTN</name>
<dbReference type="EMBL" id="PXWG01000374">
    <property type="protein sequence ID" value="PSJ23897.1"/>
    <property type="molecule type" value="Genomic_DNA"/>
</dbReference>
<gene>
    <name evidence="2" type="ORF">B7P34_36310</name>
</gene>
<dbReference type="GO" id="GO:0006979">
    <property type="term" value="P:response to oxidative stress"/>
    <property type="evidence" value="ECO:0007669"/>
    <property type="project" value="TreeGrafter"/>
</dbReference>
<dbReference type="PANTHER" id="PTHR12910:SF2">
    <property type="entry name" value="NADH DEHYDROGENASE [UBIQUINONE] 1 ALPHA SUBCOMPLEX SUBUNIT 12"/>
    <property type="match status" value="1"/>
</dbReference>
<proteinExistence type="predicted"/>
<dbReference type="InterPro" id="IPR007763">
    <property type="entry name" value="NDUFA12"/>
</dbReference>
<protein>
    <submittedName>
        <fullName evidence="2">NADH:ubiquinone oxidoreductase subunit NDUFA12</fullName>
    </submittedName>
</protein>
<feature type="compositionally biased region" description="Basic and acidic residues" evidence="1">
    <location>
        <begin position="97"/>
        <end position="107"/>
    </location>
</feature>
<dbReference type="AlphaFoldDB" id="A0A9X7JHN4"/>
<organism evidence="2 3">
    <name type="scientific">Streptosporangium nondiastaticum</name>
    <dbReference type="NCBI Taxonomy" id="35764"/>
    <lineage>
        <taxon>Bacteria</taxon>
        <taxon>Bacillati</taxon>
        <taxon>Actinomycetota</taxon>
        <taxon>Actinomycetes</taxon>
        <taxon>Streptosporangiales</taxon>
        <taxon>Streptosporangiaceae</taxon>
        <taxon>Streptosporangium</taxon>
    </lineage>
</organism>
<accession>A0A9X7JHN4</accession>
<keyword evidence="3" id="KW-1185">Reference proteome</keyword>
<dbReference type="Proteomes" id="UP000242427">
    <property type="component" value="Unassembled WGS sequence"/>
</dbReference>
<reference evidence="2 3" key="1">
    <citation type="submission" date="2018-03" db="EMBL/GenBank/DDBJ databases">
        <title>Chitinolytic properties of Streptosporangium nondiastaticum TBG75A20.</title>
        <authorList>
            <person name="Gayathri V."/>
            <person name="Shiburaj S."/>
        </authorList>
    </citation>
    <scope>NUCLEOTIDE SEQUENCE [LARGE SCALE GENOMIC DNA]</scope>
    <source>
        <strain evidence="2 3">TBG75A20</strain>
    </source>
</reference>
<dbReference type="OrthoDB" id="9795340at2"/>
<dbReference type="GO" id="GO:0045271">
    <property type="term" value="C:respiratory chain complex I"/>
    <property type="evidence" value="ECO:0007669"/>
    <property type="project" value="InterPro"/>
</dbReference>
<evidence type="ECO:0000256" key="1">
    <source>
        <dbReference type="SAM" id="MobiDB-lite"/>
    </source>
</evidence>
<dbReference type="PANTHER" id="PTHR12910">
    <property type="entry name" value="NADH-UBIQUINONE OXIDOREDUCTASE SUBUNIT B17.2"/>
    <property type="match status" value="1"/>
</dbReference>
<dbReference type="Pfam" id="PF05071">
    <property type="entry name" value="NDUFA12"/>
    <property type="match status" value="1"/>
</dbReference>
<dbReference type="RefSeq" id="WP_106682297.1">
    <property type="nucleotide sequence ID" value="NZ_PXWG01000374.1"/>
</dbReference>
<evidence type="ECO:0000313" key="2">
    <source>
        <dbReference type="EMBL" id="PSJ23897.1"/>
    </source>
</evidence>
<comment type="caution">
    <text evidence="2">The sequence shown here is derived from an EMBL/GenBank/DDBJ whole genome shotgun (WGS) entry which is preliminary data.</text>
</comment>
<feature type="non-terminal residue" evidence="2">
    <location>
        <position position="1"/>
    </location>
</feature>
<sequence length="107" mass="12018">LNTRLSGVEVGRDDQGNVYYRSKKGDRRWVVFAGDVEASRTPPEWHMWLHRQSATPPSETPLPTKAWEKPWQPNPTGSLEAHAPSGSLHASGVRARATGDYEAWRPE</sequence>